<feature type="transmembrane region" description="Helical" evidence="2">
    <location>
        <begin position="180"/>
        <end position="203"/>
    </location>
</feature>
<dbReference type="PANTHER" id="PTHR44757">
    <property type="entry name" value="DIGUANYLATE CYCLASE DGCP"/>
    <property type="match status" value="1"/>
</dbReference>
<dbReference type="PROSITE" id="PS50883">
    <property type="entry name" value="EAL"/>
    <property type="match status" value="1"/>
</dbReference>
<dbReference type="InterPro" id="IPR029787">
    <property type="entry name" value="Nucleotide_cyclase"/>
</dbReference>
<organism evidence="5 6">
    <name type="scientific">Virgisporangium aurantiacum</name>
    <dbReference type="NCBI Taxonomy" id="175570"/>
    <lineage>
        <taxon>Bacteria</taxon>
        <taxon>Bacillati</taxon>
        <taxon>Actinomycetota</taxon>
        <taxon>Actinomycetes</taxon>
        <taxon>Micromonosporales</taxon>
        <taxon>Micromonosporaceae</taxon>
        <taxon>Virgisporangium</taxon>
    </lineage>
</organism>
<evidence type="ECO:0000256" key="2">
    <source>
        <dbReference type="SAM" id="Phobius"/>
    </source>
</evidence>
<dbReference type="Pfam" id="PF00990">
    <property type="entry name" value="GGDEF"/>
    <property type="match status" value="1"/>
</dbReference>
<dbReference type="PANTHER" id="PTHR44757:SF2">
    <property type="entry name" value="BIOFILM ARCHITECTURE MAINTENANCE PROTEIN MBAA"/>
    <property type="match status" value="1"/>
</dbReference>
<dbReference type="Proteomes" id="UP000612585">
    <property type="component" value="Unassembled WGS sequence"/>
</dbReference>
<accession>A0A8J3Z9H2</accession>
<evidence type="ECO:0000313" key="6">
    <source>
        <dbReference type="Proteomes" id="UP000612585"/>
    </source>
</evidence>
<name>A0A8J3Z9H2_9ACTN</name>
<keyword evidence="2" id="KW-0472">Membrane</keyword>
<dbReference type="AlphaFoldDB" id="A0A8J3Z9H2"/>
<dbReference type="SMART" id="SM00267">
    <property type="entry name" value="GGDEF"/>
    <property type="match status" value="1"/>
</dbReference>
<keyword evidence="2" id="KW-1133">Transmembrane helix</keyword>
<feature type="transmembrane region" description="Helical" evidence="2">
    <location>
        <begin position="105"/>
        <end position="124"/>
    </location>
</feature>
<comment type="caution">
    <text evidence="5">The sequence shown here is derived from an EMBL/GenBank/DDBJ whole genome shotgun (WGS) entry which is preliminary data.</text>
</comment>
<keyword evidence="2" id="KW-0812">Transmembrane</keyword>
<dbReference type="EMBL" id="BOPG01000043">
    <property type="protein sequence ID" value="GIJ58837.1"/>
    <property type="molecule type" value="Genomic_DNA"/>
</dbReference>
<keyword evidence="6" id="KW-1185">Reference proteome</keyword>
<dbReference type="CDD" id="cd01948">
    <property type="entry name" value="EAL"/>
    <property type="match status" value="1"/>
</dbReference>
<dbReference type="Gene3D" id="3.30.70.270">
    <property type="match status" value="1"/>
</dbReference>
<dbReference type="CDD" id="cd01949">
    <property type="entry name" value="GGDEF"/>
    <property type="match status" value="1"/>
</dbReference>
<dbReference type="NCBIfam" id="TIGR00254">
    <property type="entry name" value="GGDEF"/>
    <property type="match status" value="1"/>
</dbReference>
<evidence type="ECO:0008006" key="7">
    <source>
        <dbReference type="Google" id="ProtNLM"/>
    </source>
</evidence>
<dbReference type="SUPFAM" id="SSF55073">
    <property type="entry name" value="Nucleotide cyclase"/>
    <property type="match status" value="1"/>
</dbReference>
<dbReference type="InterPro" id="IPR043128">
    <property type="entry name" value="Rev_trsase/Diguanyl_cyclase"/>
</dbReference>
<feature type="transmembrane region" description="Helical" evidence="2">
    <location>
        <begin position="60"/>
        <end position="84"/>
    </location>
</feature>
<feature type="domain" description="GGDEF" evidence="4">
    <location>
        <begin position="403"/>
        <end position="536"/>
    </location>
</feature>
<dbReference type="SMART" id="SM00052">
    <property type="entry name" value="EAL"/>
    <property type="match status" value="1"/>
</dbReference>
<dbReference type="InterPro" id="IPR000160">
    <property type="entry name" value="GGDEF_dom"/>
</dbReference>
<protein>
    <recommendedName>
        <fullName evidence="7">Diguanylate cyclase (GGDEF) domain-containing protein</fullName>
    </recommendedName>
</protein>
<dbReference type="Gene3D" id="3.20.20.450">
    <property type="entry name" value="EAL domain"/>
    <property type="match status" value="1"/>
</dbReference>
<dbReference type="InterPro" id="IPR052155">
    <property type="entry name" value="Biofilm_reg_signaling"/>
</dbReference>
<dbReference type="InterPro" id="IPR001633">
    <property type="entry name" value="EAL_dom"/>
</dbReference>
<dbReference type="SUPFAM" id="SSF141868">
    <property type="entry name" value="EAL domain-like"/>
    <property type="match status" value="1"/>
</dbReference>
<dbReference type="PROSITE" id="PS50887">
    <property type="entry name" value="GGDEF"/>
    <property type="match status" value="1"/>
</dbReference>
<feature type="compositionally biased region" description="Low complexity" evidence="1">
    <location>
        <begin position="814"/>
        <end position="826"/>
    </location>
</feature>
<evidence type="ECO:0000259" key="3">
    <source>
        <dbReference type="PROSITE" id="PS50883"/>
    </source>
</evidence>
<evidence type="ECO:0000256" key="1">
    <source>
        <dbReference type="SAM" id="MobiDB-lite"/>
    </source>
</evidence>
<feature type="transmembrane region" description="Helical" evidence="2">
    <location>
        <begin position="136"/>
        <end position="159"/>
    </location>
</feature>
<dbReference type="Pfam" id="PF00563">
    <property type="entry name" value="EAL"/>
    <property type="match status" value="1"/>
</dbReference>
<dbReference type="InterPro" id="IPR035919">
    <property type="entry name" value="EAL_sf"/>
</dbReference>
<evidence type="ECO:0000313" key="5">
    <source>
        <dbReference type="EMBL" id="GIJ58837.1"/>
    </source>
</evidence>
<feature type="region of interest" description="Disordered" evidence="1">
    <location>
        <begin position="797"/>
        <end position="835"/>
    </location>
</feature>
<proteinExistence type="predicted"/>
<sequence>MRAVAVLSVVGGLVYTLVTGAEIPPPAVLAAVCALVVLGHVLVVRVRTGTGVLRLGWGEAALMVACYFVSVGLVPAVFLVSVGLQQYGGLRAGKVANRRKMVNNTAALTVSAAAAATTAALFGLRPEAELDGRTVTALVAGAAVFLVFSAGIVAGLATIEFDQRAARVARTLIRTKVPMAVGNAIVGLAMIAGFAGNRMWLLVLPPSLWLLHQTFAFRAVNEDERRSWQTFAEATRELNHLDEPQAAAAGLDGAIRLFGGRTGEIVIDGPPGPPRVYSIAGDGVVTRVEAPPGHRDGDPLGDLAGPGRGRALATRALLVAGARIGELRILSANVLNRRDALMLNAYGDALAASLHDAATNSELRALTERSDHDANHDPLTGLVNRSALLARGSARLGALDTAAPVALLLLDINHFKEVNTTLGHKAGDSLLEIIAERLSARSAPADLVVRLGGDEFAVLFAGTGAQQPAAVERARLLAADLARPTEVAGVQLSVEASIGVVAAAAGEIDVTELLRRADIAMYQAKRDGASVAWYEADRDNASTDRLALLAELREALAGRDQLYLDLQPVVGLPSRRPVSVEAFVRWRHPRRGTLTPKDFVRAVEQSELLGQFTRYVLDAALDFAAKLRAVGTALPVSVNLSPRSLHDRQLPADVAHLLHERDVPANGLILEITETVVLSEDRVVDEVLAELRALGVQLSVDDFGTGCSALTFLTRVALDEVKVDRTFVTRMVDRPEAAAIVRTTVELGRELGRRVVAEGVETPEQCAALIALGCTTAQGYHFSKPMPAHTAVEALRGNGPVVRTDPAPPRRRATNGSSGPAPSGGATYRAPSPLS</sequence>
<evidence type="ECO:0000259" key="4">
    <source>
        <dbReference type="PROSITE" id="PS50887"/>
    </source>
</evidence>
<feature type="domain" description="EAL" evidence="3">
    <location>
        <begin position="545"/>
        <end position="799"/>
    </location>
</feature>
<gene>
    <name evidence="5" type="ORF">Vau01_063530</name>
</gene>
<reference evidence="5" key="1">
    <citation type="submission" date="2021-01" db="EMBL/GenBank/DDBJ databases">
        <title>Whole genome shotgun sequence of Virgisporangium aurantiacum NBRC 16421.</title>
        <authorList>
            <person name="Komaki H."/>
            <person name="Tamura T."/>
        </authorList>
    </citation>
    <scope>NUCLEOTIDE SEQUENCE</scope>
    <source>
        <strain evidence="5">NBRC 16421</strain>
    </source>
</reference>